<evidence type="ECO:0000259" key="1">
    <source>
        <dbReference type="Pfam" id="PF02426"/>
    </source>
</evidence>
<sequence>MIEFELPEVMDEEFMALIPQQRYVINQMLAEGTIKSYSLSMDRSRLWVIMSAASEFEAMEIVSTFPLSDFMTPNLSELMFHNSADMLMQFSLN</sequence>
<feature type="domain" description="Muconolactone isomerase" evidence="1">
    <location>
        <begin position="5"/>
        <end position="83"/>
    </location>
</feature>
<gene>
    <name evidence="2" type="ORF">CRP01_28660</name>
</gene>
<dbReference type="Proteomes" id="UP000223913">
    <property type="component" value="Unassembled WGS sequence"/>
</dbReference>
<dbReference type="Gene3D" id="3.30.70.1060">
    <property type="entry name" value="Dimeric alpha+beta barrel"/>
    <property type="match status" value="1"/>
</dbReference>
<dbReference type="InterPro" id="IPR026029">
    <property type="entry name" value="MLI_dom"/>
</dbReference>
<dbReference type="Pfam" id="PF02426">
    <property type="entry name" value="MIase"/>
    <property type="match status" value="1"/>
</dbReference>
<reference evidence="2 3" key="1">
    <citation type="submission" date="2017-10" db="EMBL/GenBank/DDBJ databases">
        <title>The draft genome sequence of Lewinella nigricans NBRC 102662.</title>
        <authorList>
            <person name="Wang K."/>
        </authorList>
    </citation>
    <scope>NUCLEOTIDE SEQUENCE [LARGE SCALE GENOMIC DNA]</scope>
    <source>
        <strain evidence="2 3">NBRC 102662</strain>
    </source>
</reference>
<dbReference type="EMBL" id="PDUD01000034">
    <property type="protein sequence ID" value="PHN03164.1"/>
    <property type="molecule type" value="Genomic_DNA"/>
</dbReference>
<organism evidence="2 3">
    <name type="scientific">Flavilitoribacter nigricans (strain ATCC 23147 / DSM 23189 / NBRC 102662 / NCIMB 1420 / SS-2)</name>
    <name type="common">Lewinella nigricans</name>
    <dbReference type="NCBI Taxonomy" id="1122177"/>
    <lineage>
        <taxon>Bacteria</taxon>
        <taxon>Pseudomonadati</taxon>
        <taxon>Bacteroidota</taxon>
        <taxon>Saprospiria</taxon>
        <taxon>Saprospirales</taxon>
        <taxon>Lewinellaceae</taxon>
        <taxon>Flavilitoribacter</taxon>
    </lineage>
</organism>
<evidence type="ECO:0000313" key="2">
    <source>
        <dbReference type="EMBL" id="PHN03164.1"/>
    </source>
</evidence>
<dbReference type="AlphaFoldDB" id="A0A2D0N3T4"/>
<dbReference type="OrthoDB" id="674301at2"/>
<keyword evidence="3" id="KW-1185">Reference proteome</keyword>
<name>A0A2D0N3T4_FLAN2</name>
<comment type="caution">
    <text evidence="2">The sequence shown here is derived from an EMBL/GenBank/DDBJ whole genome shotgun (WGS) entry which is preliminary data.</text>
</comment>
<accession>A0A2D0N3T4</accession>
<proteinExistence type="predicted"/>
<protein>
    <recommendedName>
        <fullName evidence="1">Muconolactone isomerase domain-containing protein</fullName>
    </recommendedName>
</protein>
<evidence type="ECO:0000313" key="3">
    <source>
        <dbReference type="Proteomes" id="UP000223913"/>
    </source>
</evidence>